<evidence type="ECO:0000313" key="2">
    <source>
        <dbReference type="Proteomes" id="UP000505377"/>
    </source>
</evidence>
<dbReference type="SUPFAM" id="SSF109998">
    <property type="entry name" value="Triger factor/SurA peptide-binding domain-like"/>
    <property type="match status" value="1"/>
</dbReference>
<dbReference type="Proteomes" id="UP000505377">
    <property type="component" value="Chromosome"/>
</dbReference>
<gene>
    <name evidence="1" type="ORF">HOP40_03745</name>
</gene>
<dbReference type="PROSITE" id="PS51257">
    <property type="entry name" value="PROKAR_LIPOPROTEIN"/>
    <property type="match status" value="1"/>
</dbReference>
<dbReference type="RefSeq" id="WP_172154660.1">
    <property type="nucleotide sequence ID" value="NZ_CP053564.1"/>
</dbReference>
<keyword evidence="2" id="KW-1185">Reference proteome</keyword>
<accession>A0A6M6JFA7</accession>
<proteinExistence type="predicted"/>
<reference evidence="1 2" key="1">
    <citation type="submission" date="2020-05" db="EMBL/GenBank/DDBJ databases">
        <authorList>
            <person name="Mo P."/>
        </authorList>
    </citation>
    <scope>NUCLEOTIDE SEQUENCE [LARGE SCALE GENOMIC DNA]</scope>
    <source>
        <strain evidence="1 2">Gen01</strain>
    </source>
</reference>
<dbReference type="AlphaFoldDB" id="A0A6M6JFA7"/>
<protein>
    <recommendedName>
        <fullName evidence="3">SurA-like protein</fullName>
    </recommendedName>
</protein>
<evidence type="ECO:0008006" key="3">
    <source>
        <dbReference type="Google" id="ProtNLM"/>
    </source>
</evidence>
<evidence type="ECO:0000313" key="1">
    <source>
        <dbReference type="EMBL" id="QJY45049.1"/>
    </source>
</evidence>
<dbReference type="EMBL" id="CP053564">
    <property type="protein sequence ID" value="QJY45049.1"/>
    <property type="molecule type" value="Genomic_DNA"/>
</dbReference>
<dbReference type="KEGG" id="pbro:HOP40_03745"/>
<sequence length="308" mass="31407">MRRQVGRVVAAVAVVGAMVSGCGSGPSQIGSAAIVGSDVIPLGTVQNQIAIALSPGKAQAVAGRNQGAGGGYGPPQVAREIVTSAILGDLLDRRTAEEGIAISDADLDAALATAGSPDELAQASLYTPDVQREKIRDDLAAAALGARYVDRLGVTLEFVALPTEEEATGAARAVAAGGPGADAVFADAPPEQRAQQVRAVDNPALATSFAFGTPAGSVIVLRPAQDGAPWTVIRILERTTDLAPEGPSALDRFGQSDLQLIGYRLLQPASEELGVQVNPRFGVWDPIQLAVVDADQTAGTIVRAPAVP</sequence>
<organism evidence="1 2">
    <name type="scientific">Pseudonocardia broussonetiae</name>
    <dbReference type="NCBI Taxonomy" id="2736640"/>
    <lineage>
        <taxon>Bacteria</taxon>
        <taxon>Bacillati</taxon>
        <taxon>Actinomycetota</taxon>
        <taxon>Actinomycetes</taxon>
        <taxon>Pseudonocardiales</taxon>
        <taxon>Pseudonocardiaceae</taxon>
        <taxon>Pseudonocardia</taxon>
    </lineage>
</organism>
<name>A0A6M6JFA7_9PSEU</name>
<dbReference type="InterPro" id="IPR027304">
    <property type="entry name" value="Trigger_fact/SurA_dom_sf"/>
</dbReference>